<dbReference type="PROSITE" id="PS50222">
    <property type="entry name" value="EF_HAND_2"/>
    <property type="match status" value="4"/>
</dbReference>
<dbReference type="EMBL" id="JBBNAE010000006">
    <property type="protein sequence ID" value="KAK9115918.1"/>
    <property type="molecule type" value="Genomic_DNA"/>
</dbReference>
<keyword evidence="3" id="KW-0106">Calcium</keyword>
<dbReference type="SMART" id="SM00054">
    <property type="entry name" value="EFh"/>
    <property type="match status" value="4"/>
</dbReference>
<dbReference type="Proteomes" id="UP001417504">
    <property type="component" value="Unassembled WGS sequence"/>
</dbReference>
<feature type="domain" description="EF-hand" evidence="4">
    <location>
        <begin position="79"/>
        <end position="114"/>
    </location>
</feature>
<dbReference type="PROSITE" id="PS00018">
    <property type="entry name" value="EF_HAND_1"/>
    <property type="match status" value="4"/>
</dbReference>
<dbReference type="InterPro" id="IPR002048">
    <property type="entry name" value="EF_hand_dom"/>
</dbReference>
<evidence type="ECO:0000313" key="6">
    <source>
        <dbReference type="Proteomes" id="UP001417504"/>
    </source>
</evidence>
<dbReference type="InterPro" id="IPR039647">
    <property type="entry name" value="EF_hand_pair_protein_CML-like"/>
</dbReference>
<sequence>MTTGGGGGDLASVFNQFDANKDGKISASELSEVLRAIGTAASPEDLRQMMEEMDRDGDGYIDLAEFEEFQRRSDGGEEAGMREMRSAFEAYDRDRNGLISAKELHMVLVRLGEGFSVEDCVRMIGSFDSDGDGNINFDEFQRMMMMANTTDIINAD</sequence>
<feature type="domain" description="EF-hand" evidence="4">
    <location>
        <begin position="115"/>
        <end position="150"/>
    </location>
</feature>
<keyword evidence="2" id="KW-0677">Repeat</keyword>
<accession>A0AAP0II69</accession>
<evidence type="ECO:0000256" key="1">
    <source>
        <dbReference type="ARBA" id="ARBA00022723"/>
    </source>
</evidence>
<comment type="caution">
    <text evidence="5">The sequence shown here is derived from an EMBL/GenBank/DDBJ whole genome shotgun (WGS) entry which is preliminary data.</text>
</comment>
<reference evidence="5 6" key="1">
    <citation type="submission" date="2024-01" db="EMBL/GenBank/DDBJ databases">
        <title>Genome assemblies of Stephania.</title>
        <authorList>
            <person name="Yang L."/>
        </authorList>
    </citation>
    <scope>NUCLEOTIDE SEQUENCE [LARGE SCALE GENOMIC DNA]</scope>
    <source>
        <strain evidence="5">QJT</strain>
        <tissue evidence="5">Leaf</tissue>
    </source>
</reference>
<feature type="domain" description="EF-hand" evidence="4">
    <location>
        <begin position="5"/>
        <end position="40"/>
    </location>
</feature>
<evidence type="ECO:0000313" key="5">
    <source>
        <dbReference type="EMBL" id="KAK9115918.1"/>
    </source>
</evidence>
<dbReference type="InterPro" id="IPR018247">
    <property type="entry name" value="EF_Hand_1_Ca_BS"/>
</dbReference>
<evidence type="ECO:0000256" key="2">
    <source>
        <dbReference type="ARBA" id="ARBA00022737"/>
    </source>
</evidence>
<protein>
    <recommendedName>
        <fullName evidence="4">EF-hand domain-containing protein</fullName>
    </recommendedName>
</protein>
<dbReference type="AlphaFoldDB" id="A0AAP0II69"/>
<feature type="domain" description="EF-hand" evidence="4">
    <location>
        <begin position="41"/>
        <end position="76"/>
    </location>
</feature>
<dbReference type="Gene3D" id="1.10.238.10">
    <property type="entry name" value="EF-hand"/>
    <property type="match status" value="2"/>
</dbReference>
<dbReference type="InterPro" id="IPR011992">
    <property type="entry name" value="EF-hand-dom_pair"/>
</dbReference>
<organism evidence="5 6">
    <name type="scientific">Stephania japonica</name>
    <dbReference type="NCBI Taxonomy" id="461633"/>
    <lineage>
        <taxon>Eukaryota</taxon>
        <taxon>Viridiplantae</taxon>
        <taxon>Streptophyta</taxon>
        <taxon>Embryophyta</taxon>
        <taxon>Tracheophyta</taxon>
        <taxon>Spermatophyta</taxon>
        <taxon>Magnoliopsida</taxon>
        <taxon>Ranunculales</taxon>
        <taxon>Menispermaceae</taxon>
        <taxon>Menispermoideae</taxon>
        <taxon>Cissampelideae</taxon>
        <taxon>Stephania</taxon>
    </lineage>
</organism>
<keyword evidence="1" id="KW-0479">Metal-binding</keyword>
<name>A0AAP0II69_9MAGN</name>
<dbReference type="Pfam" id="PF13499">
    <property type="entry name" value="EF-hand_7"/>
    <property type="match status" value="2"/>
</dbReference>
<evidence type="ECO:0000259" key="4">
    <source>
        <dbReference type="PROSITE" id="PS50222"/>
    </source>
</evidence>
<dbReference type="SUPFAM" id="SSF47473">
    <property type="entry name" value="EF-hand"/>
    <property type="match status" value="1"/>
</dbReference>
<evidence type="ECO:0000256" key="3">
    <source>
        <dbReference type="ARBA" id="ARBA00022837"/>
    </source>
</evidence>
<dbReference type="GO" id="GO:0005509">
    <property type="term" value="F:calcium ion binding"/>
    <property type="evidence" value="ECO:0007669"/>
    <property type="project" value="InterPro"/>
</dbReference>
<keyword evidence="6" id="KW-1185">Reference proteome</keyword>
<dbReference type="PANTHER" id="PTHR10891">
    <property type="entry name" value="EF-HAND CALCIUM-BINDING DOMAIN CONTAINING PROTEIN"/>
    <property type="match status" value="1"/>
</dbReference>
<dbReference type="FunFam" id="1.10.238.10:FF:000001">
    <property type="entry name" value="Calmodulin 1"/>
    <property type="match status" value="1"/>
</dbReference>
<gene>
    <name evidence="5" type="ORF">Sjap_014865</name>
</gene>
<proteinExistence type="predicted"/>